<accession>A0ABW4Q7E7</accession>
<keyword evidence="2" id="KW-1185">Reference proteome</keyword>
<evidence type="ECO:0000313" key="2">
    <source>
        <dbReference type="Proteomes" id="UP001597307"/>
    </source>
</evidence>
<name>A0ABW4Q7E7_9MICC</name>
<dbReference type="Proteomes" id="UP001597307">
    <property type="component" value="Unassembled WGS sequence"/>
</dbReference>
<protein>
    <submittedName>
        <fullName evidence="1">Uncharacterized protein</fullName>
    </submittedName>
</protein>
<proteinExistence type="predicted"/>
<organism evidence="1 2">
    <name type="scientific">Arthrobacter flavus</name>
    <dbReference type="NCBI Taxonomy" id="95172"/>
    <lineage>
        <taxon>Bacteria</taxon>
        <taxon>Bacillati</taxon>
        <taxon>Actinomycetota</taxon>
        <taxon>Actinomycetes</taxon>
        <taxon>Micrococcales</taxon>
        <taxon>Micrococcaceae</taxon>
        <taxon>Arthrobacter</taxon>
    </lineage>
</organism>
<evidence type="ECO:0000313" key="1">
    <source>
        <dbReference type="EMBL" id="MFD1846556.1"/>
    </source>
</evidence>
<dbReference type="RefSeq" id="WP_343878590.1">
    <property type="nucleotide sequence ID" value="NZ_BAAAIJ010000020.1"/>
</dbReference>
<comment type="caution">
    <text evidence="1">The sequence shown here is derived from an EMBL/GenBank/DDBJ whole genome shotgun (WGS) entry which is preliminary data.</text>
</comment>
<sequence length="60" mass="6258">MSIAVSFRDEPIGDRCTSLLCLVSAVPRRKADAVVTLGAELTVEAEGLVGTAPVEALFPD</sequence>
<dbReference type="EMBL" id="JBHUGA010000021">
    <property type="protein sequence ID" value="MFD1846556.1"/>
    <property type="molecule type" value="Genomic_DNA"/>
</dbReference>
<reference evidence="2" key="1">
    <citation type="journal article" date="2019" name="Int. J. Syst. Evol. Microbiol.">
        <title>The Global Catalogue of Microorganisms (GCM) 10K type strain sequencing project: providing services to taxonomists for standard genome sequencing and annotation.</title>
        <authorList>
            <consortium name="The Broad Institute Genomics Platform"/>
            <consortium name="The Broad Institute Genome Sequencing Center for Infectious Disease"/>
            <person name="Wu L."/>
            <person name="Ma J."/>
        </authorList>
    </citation>
    <scope>NUCLEOTIDE SEQUENCE [LARGE SCALE GENOMIC DNA]</scope>
    <source>
        <strain evidence="2">JCM 11496</strain>
    </source>
</reference>
<gene>
    <name evidence="1" type="ORF">ACFSFX_08105</name>
</gene>